<dbReference type="OrthoDB" id="9807434at2"/>
<dbReference type="RefSeq" id="WP_093317590.1">
    <property type="nucleotide sequence ID" value="NZ_FOHV01000003.1"/>
</dbReference>
<feature type="binding site" evidence="8">
    <location>
        <begin position="15"/>
        <end position="23"/>
    </location>
    <ligand>
        <name>ATP</name>
        <dbReference type="ChEBI" id="CHEBI:30616"/>
    </ligand>
</feature>
<dbReference type="GO" id="GO:0006220">
    <property type="term" value="P:pyrimidine nucleotide metabolic process"/>
    <property type="evidence" value="ECO:0007669"/>
    <property type="project" value="UniProtKB-UniRule"/>
</dbReference>
<dbReference type="HAMAP" id="MF_00238">
    <property type="entry name" value="Cytidyl_kinase_type1"/>
    <property type="match status" value="1"/>
</dbReference>
<evidence type="ECO:0000256" key="2">
    <source>
        <dbReference type="ARBA" id="ARBA00022679"/>
    </source>
</evidence>
<dbReference type="PANTHER" id="PTHR21299">
    <property type="entry name" value="CYTIDYLATE KINASE/PANTOATE-BETA-ALANINE LIGASE"/>
    <property type="match status" value="1"/>
</dbReference>
<evidence type="ECO:0000256" key="8">
    <source>
        <dbReference type="HAMAP-Rule" id="MF_00238"/>
    </source>
</evidence>
<dbReference type="GO" id="GO:0015949">
    <property type="term" value="P:nucleobase-containing small molecule interconversion"/>
    <property type="evidence" value="ECO:0007669"/>
    <property type="project" value="TreeGrafter"/>
</dbReference>
<evidence type="ECO:0000313" key="10">
    <source>
        <dbReference type="EMBL" id="SES79381.1"/>
    </source>
</evidence>
<dbReference type="PANTHER" id="PTHR21299:SF2">
    <property type="entry name" value="CYTIDYLATE KINASE"/>
    <property type="match status" value="1"/>
</dbReference>
<dbReference type="Pfam" id="PF02224">
    <property type="entry name" value="Cytidylate_kin"/>
    <property type="match status" value="1"/>
</dbReference>
<dbReference type="NCBIfam" id="TIGR00017">
    <property type="entry name" value="cmk"/>
    <property type="match status" value="1"/>
</dbReference>
<evidence type="ECO:0000256" key="1">
    <source>
        <dbReference type="ARBA" id="ARBA00009427"/>
    </source>
</evidence>
<dbReference type="STRING" id="1123402.SAMN02583745_00529"/>
<dbReference type="GO" id="GO:0005524">
    <property type="term" value="F:ATP binding"/>
    <property type="evidence" value="ECO:0007669"/>
    <property type="project" value="UniProtKB-UniRule"/>
</dbReference>
<evidence type="ECO:0000256" key="6">
    <source>
        <dbReference type="ARBA" id="ARBA00047615"/>
    </source>
</evidence>
<organism evidence="10 11">
    <name type="scientific">Thorsellia anophelis DSM 18579</name>
    <dbReference type="NCBI Taxonomy" id="1123402"/>
    <lineage>
        <taxon>Bacteria</taxon>
        <taxon>Pseudomonadati</taxon>
        <taxon>Pseudomonadota</taxon>
        <taxon>Gammaproteobacteria</taxon>
        <taxon>Enterobacterales</taxon>
        <taxon>Thorselliaceae</taxon>
        <taxon>Thorsellia</taxon>
    </lineage>
</organism>
<dbReference type="CDD" id="cd02020">
    <property type="entry name" value="CMPK"/>
    <property type="match status" value="1"/>
</dbReference>
<comment type="subcellular location">
    <subcellularLocation>
        <location evidence="8">Cytoplasm</location>
    </subcellularLocation>
</comment>
<dbReference type="InterPro" id="IPR011994">
    <property type="entry name" value="Cytidylate_kinase_dom"/>
</dbReference>
<dbReference type="InterPro" id="IPR003136">
    <property type="entry name" value="Cytidylate_kin"/>
</dbReference>
<keyword evidence="2 8" id="KW-0808">Transferase</keyword>
<comment type="similarity">
    <text evidence="1 8">Belongs to the cytidylate kinase family. Type 1 subfamily.</text>
</comment>
<comment type="catalytic activity">
    <reaction evidence="6 8">
        <text>dCMP + ATP = dCDP + ADP</text>
        <dbReference type="Rhea" id="RHEA:25094"/>
        <dbReference type="ChEBI" id="CHEBI:30616"/>
        <dbReference type="ChEBI" id="CHEBI:57566"/>
        <dbReference type="ChEBI" id="CHEBI:58593"/>
        <dbReference type="ChEBI" id="CHEBI:456216"/>
        <dbReference type="EC" id="2.7.4.25"/>
    </reaction>
</comment>
<dbReference type="GO" id="GO:0036430">
    <property type="term" value="F:CMP kinase activity"/>
    <property type="evidence" value="ECO:0007669"/>
    <property type="project" value="RHEA"/>
</dbReference>
<dbReference type="GO" id="GO:0005829">
    <property type="term" value="C:cytosol"/>
    <property type="evidence" value="ECO:0007669"/>
    <property type="project" value="TreeGrafter"/>
</dbReference>
<name>A0A1H9ZCM9_9GAMM</name>
<evidence type="ECO:0000259" key="9">
    <source>
        <dbReference type="Pfam" id="PF02224"/>
    </source>
</evidence>
<keyword evidence="5 8" id="KW-0067">ATP-binding</keyword>
<evidence type="ECO:0000256" key="5">
    <source>
        <dbReference type="ARBA" id="ARBA00022840"/>
    </source>
</evidence>
<dbReference type="AlphaFoldDB" id="A0A1H9ZCM9"/>
<evidence type="ECO:0000256" key="7">
    <source>
        <dbReference type="ARBA" id="ARBA00048478"/>
    </source>
</evidence>
<evidence type="ECO:0000256" key="4">
    <source>
        <dbReference type="ARBA" id="ARBA00022777"/>
    </source>
</evidence>
<keyword evidence="11" id="KW-1185">Reference proteome</keyword>
<dbReference type="Proteomes" id="UP000242642">
    <property type="component" value="Unassembled WGS sequence"/>
</dbReference>
<dbReference type="SUPFAM" id="SSF52540">
    <property type="entry name" value="P-loop containing nucleoside triphosphate hydrolases"/>
    <property type="match status" value="1"/>
</dbReference>
<evidence type="ECO:0000256" key="3">
    <source>
        <dbReference type="ARBA" id="ARBA00022741"/>
    </source>
</evidence>
<gene>
    <name evidence="8" type="primary">cmk</name>
    <name evidence="10" type="ORF">SAMN02583745_00529</name>
</gene>
<dbReference type="Gene3D" id="3.40.50.300">
    <property type="entry name" value="P-loop containing nucleotide triphosphate hydrolases"/>
    <property type="match status" value="1"/>
</dbReference>
<reference evidence="11" key="1">
    <citation type="submission" date="2016-10" db="EMBL/GenBank/DDBJ databases">
        <authorList>
            <person name="Varghese N."/>
            <person name="Submissions S."/>
        </authorList>
    </citation>
    <scope>NUCLEOTIDE SEQUENCE [LARGE SCALE GENOMIC DNA]</scope>
    <source>
        <strain evidence="11">DSM 18579</strain>
    </source>
</reference>
<accession>A0A1H9ZCM9</accession>
<dbReference type="EC" id="2.7.4.25" evidence="8"/>
<dbReference type="InterPro" id="IPR027417">
    <property type="entry name" value="P-loop_NTPase"/>
</dbReference>
<keyword evidence="4 8" id="KW-0418">Kinase</keyword>
<evidence type="ECO:0000313" key="11">
    <source>
        <dbReference type="Proteomes" id="UP000242642"/>
    </source>
</evidence>
<keyword evidence="8" id="KW-0963">Cytoplasm</keyword>
<sequence>MKNEQIDVPIITVDGPSGVGKGTLSQALAQHFGWTLLDSGAIYRVLALSILNKGLENAPVKQLVETAKALNVEFKSHESSIEVYLDGVNVTKAVRQESTGIAASKIATIAEVRDALLQRQRNFAIKPGLVADGRDMGTVVFPNASVKLFIDASTQARADRRIYQLKQAGAPCNPEEVLQDIIERDKRDRNRAVAPLIAAVDALIIDTTHLTITEVYETALKFIMNKFSLGK</sequence>
<feature type="domain" description="Cytidylate kinase" evidence="9">
    <location>
        <begin position="11"/>
        <end position="223"/>
    </location>
</feature>
<protein>
    <recommendedName>
        <fullName evidence="8">Cytidylate kinase</fullName>
        <shortName evidence="8">CK</shortName>
        <ecNumber evidence="8">2.7.4.25</ecNumber>
    </recommendedName>
    <alternativeName>
        <fullName evidence="8">Cytidine monophosphate kinase</fullName>
        <shortName evidence="8">CMP kinase</shortName>
    </alternativeName>
</protein>
<keyword evidence="3 8" id="KW-0547">Nucleotide-binding</keyword>
<dbReference type="GO" id="GO:0036431">
    <property type="term" value="F:dCMP kinase activity"/>
    <property type="evidence" value="ECO:0007669"/>
    <property type="project" value="InterPro"/>
</dbReference>
<dbReference type="EMBL" id="FOHV01000003">
    <property type="protein sequence ID" value="SES79381.1"/>
    <property type="molecule type" value="Genomic_DNA"/>
</dbReference>
<proteinExistence type="inferred from homology"/>
<comment type="catalytic activity">
    <reaction evidence="7 8">
        <text>CMP + ATP = CDP + ADP</text>
        <dbReference type="Rhea" id="RHEA:11600"/>
        <dbReference type="ChEBI" id="CHEBI:30616"/>
        <dbReference type="ChEBI" id="CHEBI:58069"/>
        <dbReference type="ChEBI" id="CHEBI:60377"/>
        <dbReference type="ChEBI" id="CHEBI:456216"/>
        <dbReference type="EC" id="2.7.4.25"/>
    </reaction>
</comment>